<dbReference type="PANTHER" id="PTHR39217:SF1">
    <property type="entry name" value="GLUTATHIONE SYNTHETASE"/>
    <property type="match status" value="1"/>
</dbReference>
<keyword evidence="2" id="KW-1185">Reference proteome</keyword>
<evidence type="ECO:0008006" key="3">
    <source>
        <dbReference type="Google" id="ProtNLM"/>
    </source>
</evidence>
<accession>A0A916WXB6</accession>
<protein>
    <recommendedName>
        <fullName evidence="3">ATP-grasp domain-containing protein</fullName>
    </recommendedName>
</protein>
<dbReference type="SUPFAM" id="SSF56059">
    <property type="entry name" value="Glutathione synthetase ATP-binding domain-like"/>
    <property type="match status" value="1"/>
</dbReference>
<dbReference type="AlphaFoldDB" id="A0A916WXB6"/>
<dbReference type="EMBL" id="BMGC01000019">
    <property type="protein sequence ID" value="GGB37208.1"/>
    <property type="molecule type" value="Genomic_DNA"/>
</dbReference>
<reference evidence="1" key="1">
    <citation type="journal article" date="2014" name="Int. J. Syst. Evol. Microbiol.">
        <title>Complete genome sequence of Corynebacterium casei LMG S-19264T (=DSM 44701T), isolated from a smear-ripened cheese.</title>
        <authorList>
            <consortium name="US DOE Joint Genome Institute (JGI-PGF)"/>
            <person name="Walter F."/>
            <person name="Albersmeier A."/>
            <person name="Kalinowski J."/>
            <person name="Ruckert C."/>
        </authorList>
    </citation>
    <scope>NUCLEOTIDE SEQUENCE</scope>
    <source>
        <strain evidence="1">CGMCC 1.12827</strain>
    </source>
</reference>
<gene>
    <name evidence="1" type="ORF">GCM10011489_26320</name>
</gene>
<name>A0A916WXB6_9ACTN</name>
<reference evidence="1" key="2">
    <citation type="submission" date="2020-09" db="EMBL/GenBank/DDBJ databases">
        <authorList>
            <person name="Sun Q."/>
            <person name="Zhou Y."/>
        </authorList>
    </citation>
    <scope>NUCLEOTIDE SEQUENCE</scope>
    <source>
        <strain evidence="1">CGMCC 1.12827</strain>
    </source>
</reference>
<dbReference type="Proteomes" id="UP000621454">
    <property type="component" value="Unassembled WGS sequence"/>
</dbReference>
<evidence type="ECO:0000313" key="2">
    <source>
        <dbReference type="Proteomes" id="UP000621454"/>
    </source>
</evidence>
<comment type="caution">
    <text evidence="1">The sequence shown here is derived from an EMBL/GenBank/DDBJ whole genome shotgun (WGS) entry which is preliminary data.</text>
</comment>
<dbReference type="PANTHER" id="PTHR39217">
    <property type="match status" value="1"/>
</dbReference>
<sequence>MSAAGLTVAVVTADPGTRAADPDPDEPVVLSACAARGLDAALCDWRDARIEWSGFHRILVRSPWNYAGHLDEFDEWIERVGADGRLVNSARVLGWNGDKRYVTDLVAAGCDVVPTAFAATREEARCAIAGVRSSRLVVKPTRSAGSVDTGLFDSGDDRALALAARIVDSGRHAMIQPAVPSVAQVGEKALVYFGGTGSDLGRSTPRFSHAFRKGPILAVGGGLIGDTYTENVTAEQATRTERAVAEKALATITATVGPLAYARVDLVDLNGRPAILEVELVEPAMYFSTAADGAVDRYLDAVLTYSDGSR</sequence>
<organism evidence="1 2">
    <name type="scientific">Gordonia jinhuaensis</name>
    <dbReference type="NCBI Taxonomy" id="1517702"/>
    <lineage>
        <taxon>Bacteria</taxon>
        <taxon>Bacillati</taxon>
        <taxon>Actinomycetota</taxon>
        <taxon>Actinomycetes</taxon>
        <taxon>Mycobacteriales</taxon>
        <taxon>Gordoniaceae</taxon>
        <taxon>Gordonia</taxon>
    </lineage>
</organism>
<proteinExistence type="predicted"/>
<evidence type="ECO:0000313" key="1">
    <source>
        <dbReference type="EMBL" id="GGB37208.1"/>
    </source>
</evidence>
<dbReference type="InterPro" id="IPR053191">
    <property type="entry name" value="DcsG_Biosynth_Enzyme"/>
</dbReference>